<evidence type="ECO:0000256" key="5">
    <source>
        <dbReference type="SAM" id="MobiDB-lite"/>
    </source>
</evidence>
<reference evidence="8" key="1">
    <citation type="journal article" date="2019" name="Int. J. Syst. Evol. Microbiol.">
        <title>The Global Catalogue of Microorganisms (GCM) 10K type strain sequencing project: providing services to taxonomists for standard genome sequencing and annotation.</title>
        <authorList>
            <consortium name="The Broad Institute Genomics Platform"/>
            <consortium name="The Broad Institute Genome Sequencing Center for Infectious Disease"/>
            <person name="Wu L."/>
            <person name="Ma J."/>
        </authorList>
    </citation>
    <scope>NUCLEOTIDE SEQUENCE [LARGE SCALE GENOMIC DNA]</scope>
    <source>
        <strain evidence="8">JCM 17459</strain>
    </source>
</reference>
<dbReference type="Pfam" id="PF00535">
    <property type="entry name" value="Glycos_transf_2"/>
    <property type="match status" value="1"/>
</dbReference>
<comment type="similarity">
    <text evidence="2">Belongs to the glycosyltransferase 2 family.</text>
</comment>
<dbReference type="InterPro" id="IPR001173">
    <property type="entry name" value="Glyco_trans_2-like"/>
</dbReference>
<evidence type="ECO:0000256" key="1">
    <source>
        <dbReference type="ARBA" id="ARBA00004776"/>
    </source>
</evidence>
<dbReference type="EMBL" id="BAABBA010000001">
    <property type="protein sequence ID" value="GAA4285690.1"/>
    <property type="molecule type" value="Genomic_DNA"/>
</dbReference>
<name>A0ABP8EP45_9MICO</name>
<feature type="domain" description="Glycosyltransferase 2-like" evidence="6">
    <location>
        <begin position="9"/>
        <end position="160"/>
    </location>
</feature>
<sequence length="306" mass="32499">MSPEDPRVTVVVVSQNRRDELLASLARHRASVIYVDNASADGSAVAVRERFPHVEVVRLCRNAGAYARTVGARRARTPFVAFADDDSWWAPGALAAGAATLADHSGLGLLNARILVGPEARTDPVSEVMARSPLPRPPGVPGVPILGFVACAAMVRREAFLAAGGFDPVVRFPGEEERLAIDLAAGGWAMSYVDDVVVHHHPSPVRHTPARRVRAMTRASVLTGVMRLPRDAAVGRFRRALGSGPAQRSGALDALRELPAALRARRPAPADVLSQLELLSVTADRPDDRPPEERVPAGARGYGGGA</sequence>
<evidence type="ECO:0000313" key="7">
    <source>
        <dbReference type="EMBL" id="GAA4285690.1"/>
    </source>
</evidence>
<organism evidence="7 8">
    <name type="scientific">Georgenia daeguensis</name>
    <dbReference type="NCBI Taxonomy" id="908355"/>
    <lineage>
        <taxon>Bacteria</taxon>
        <taxon>Bacillati</taxon>
        <taxon>Actinomycetota</taxon>
        <taxon>Actinomycetes</taxon>
        <taxon>Micrococcales</taxon>
        <taxon>Bogoriellaceae</taxon>
        <taxon>Georgenia</taxon>
    </lineage>
</organism>
<feature type="compositionally biased region" description="Basic and acidic residues" evidence="5">
    <location>
        <begin position="284"/>
        <end position="295"/>
    </location>
</feature>
<evidence type="ECO:0000256" key="2">
    <source>
        <dbReference type="ARBA" id="ARBA00006739"/>
    </source>
</evidence>
<comment type="caution">
    <text evidence="7">The sequence shown here is derived from an EMBL/GenBank/DDBJ whole genome shotgun (WGS) entry which is preliminary data.</text>
</comment>
<dbReference type="PANTHER" id="PTHR43179:SF12">
    <property type="entry name" value="GALACTOFURANOSYLTRANSFERASE GLFT2"/>
    <property type="match status" value="1"/>
</dbReference>
<dbReference type="PANTHER" id="PTHR43179">
    <property type="entry name" value="RHAMNOSYLTRANSFERASE WBBL"/>
    <property type="match status" value="1"/>
</dbReference>
<dbReference type="RefSeq" id="WP_345036313.1">
    <property type="nucleotide sequence ID" value="NZ_BAABBA010000001.1"/>
</dbReference>
<feature type="region of interest" description="Disordered" evidence="5">
    <location>
        <begin position="281"/>
        <end position="306"/>
    </location>
</feature>
<accession>A0ABP8EP45</accession>
<evidence type="ECO:0000313" key="8">
    <source>
        <dbReference type="Proteomes" id="UP001499841"/>
    </source>
</evidence>
<dbReference type="InterPro" id="IPR029044">
    <property type="entry name" value="Nucleotide-diphossugar_trans"/>
</dbReference>
<evidence type="ECO:0000256" key="4">
    <source>
        <dbReference type="ARBA" id="ARBA00022679"/>
    </source>
</evidence>
<dbReference type="Proteomes" id="UP001499841">
    <property type="component" value="Unassembled WGS sequence"/>
</dbReference>
<dbReference type="Gene3D" id="3.90.550.10">
    <property type="entry name" value="Spore Coat Polysaccharide Biosynthesis Protein SpsA, Chain A"/>
    <property type="match status" value="1"/>
</dbReference>
<gene>
    <name evidence="7" type="ORF">GCM10022262_00490</name>
</gene>
<keyword evidence="8" id="KW-1185">Reference proteome</keyword>
<dbReference type="SUPFAM" id="SSF53448">
    <property type="entry name" value="Nucleotide-diphospho-sugar transferases"/>
    <property type="match status" value="1"/>
</dbReference>
<protein>
    <submittedName>
        <fullName evidence="7">Glycosyltransferase</fullName>
    </submittedName>
</protein>
<proteinExistence type="inferred from homology"/>
<comment type="pathway">
    <text evidence="1">Cell wall biogenesis; cell wall polysaccharide biosynthesis.</text>
</comment>
<keyword evidence="3" id="KW-0328">Glycosyltransferase</keyword>
<evidence type="ECO:0000256" key="3">
    <source>
        <dbReference type="ARBA" id="ARBA00022676"/>
    </source>
</evidence>
<keyword evidence="4" id="KW-0808">Transferase</keyword>
<evidence type="ECO:0000259" key="6">
    <source>
        <dbReference type="Pfam" id="PF00535"/>
    </source>
</evidence>